<feature type="compositionally biased region" description="Basic residues" evidence="1">
    <location>
        <begin position="299"/>
        <end position="316"/>
    </location>
</feature>
<feature type="compositionally biased region" description="Polar residues" evidence="1">
    <location>
        <begin position="1025"/>
        <end position="1045"/>
    </location>
</feature>
<evidence type="ECO:0000313" key="2">
    <source>
        <dbReference type="EMBL" id="KAF0308001.1"/>
    </source>
</evidence>
<protein>
    <submittedName>
        <fullName evidence="2">Uncharacterized protein</fullName>
    </submittedName>
</protein>
<feature type="region of interest" description="Disordered" evidence="1">
    <location>
        <begin position="1004"/>
        <end position="1175"/>
    </location>
</feature>
<feature type="compositionally biased region" description="Polar residues" evidence="1">
    <location>
        <begin position="1005"/>
        <end position="1014"/>
    </location>
</feature>
<feature type="compositionally biased region" description="Basic and acidic residues" evidence="1">
    <location>
        <begin position="177"/>
        <end position="186"/>
    </location>
</feature>
<feature type="compositionally biased region" description="Low complexity" evidence="1">
    <location>
        <begin position="830"/>
        <end position="842"/>
    </location>
</feature>
<dbReference type="Proteomes" id="UP000440578">
    <property type="component" value="Unassembled WGS sequence"/>
</dbReference>
<feature type="region of interest" description="Disordered" evidence="1">
    <location>
        <begin position="481"/>
        <end position="842"/>
    </location>
</feature>
<feature type="compositionally biased region" description="Low complexity" evidence="1">
    <location>
        <begin position="324"/>
        <end position="338"/>
    </location>
</feature>
<feature type="compositionally biased region" description="Low complexity" evidence="1">
    <location>
        <begin position="1125"/>
        <end position="1150"/>
    </location>
</feature>
<proteinExistence type="predicted"/>
<feature type="compositionally biased region" description="Pro residues" evidence="1">
    <location>
        <begin position="814"/>
        <end position="829"/>
    </location>
</feature>
<dbReference type="AlphaFoldDB" id="A0A6A4X0X5"/>
<feature type="compositionally biased region" description="Basic and acidic residues" evidence="1">
    <location>
        <begin position="378"/>
        <end position="391"/>
    </location>
</feature>
<comment type="caution">
    <text evidence="2">The sequence shown here is derived from an EMBL/GenBank/DDBJ whole genome shotgun (WGS) entry which is preliminary data.</text>
</comment>
<sequence length="1175" mass="125988">MSAYSQMRNKELEGCMKDLESQTDALLDALEEADSLLASPRRDDEKLHRKLALGECLQRIGKQEEEAERAYDQEKVAFLRQARQLLIDSFQGDSPVLSASSLVDDVKEAGDEAEDTAAVQEKEALQLSEPIRILTEEHDMQTDTTPCEETATQTRALIAKKIKALKKQTDQLAPKILRREKGDSKSPKRSPRRSSPESAKKKLKAKKVEAITPQYINARLKIRAPSPRRHRLPWESATEEDGDDGYTSTDLSPALPPQPNNSAVSLAEPSDDNMGFETAEETVNEQGIREKKEKEKARKVSKSPKRTKATKKAKSPKRAEDAAEGGQQQPVAPAAPAGLVPDIGQGEGGRPRRRRSKTQRSQMKSSGAAAAESSDEEGERRRRAAEPHGDGGRPTLSRRRSPRTTGDGSAAVPERRATAPARGARAKHALSPPPASHVYCLPVVPQPADLNAVAAAAAAAAAAAQSDSKLMQVDLELGAKQRAVQPRPTRRKRCSGGGDTMSVQSFNSAEDGRGRGGQELASPRPVRPAVQPPAEPDLHGATGGGLAAAAPGFHWESGHTLYQPEAASGASGAAPRDDPWLYRLQQQRDLTLDLPPADGSPDGDKQQPAGGEDSGFQSEAPPRSPAGTIYVPPLPLPLLTTSDASEAASPQPRPKSDTEIASLGTPRSPSRGGARVTSPVRQVERSFSCEVPTKKQRCAEEPAAQPVSPGSGDQPAVALGPRRSSLKSRDTAPADTAQNQETPSPPASPSTGYTPQPSPAEHTGSDGSEYRDCVAPAPAELPAAAPTEPSPAPADTAATPACSTGPVSPTSPAAEPPQPAAPATAPAPAPAVAAAPSTSNTTLLRRDYEQLRIALAELKELQTSFQKDFAANEHAKEASSRLQSDIQRMETSIQDLQGIVSQEYEQTRQDHEETRAAIEQIETRVQESERVTQSQLNELRARLEQITDKMTRLEGDVSREKALTEEKEASAAAPNVLTLSSMLTRLETEVITLRHEVDSNRHSIDSITSVTQLDSPKPSPGSGLHDQSNTSDWQETGRTDATQDSAPAGAGDASELRQEQKQQTTASGAATAAQPARQQTETRPEDLDSFKDSNSDMMSTAEEGNDEPERTQQSRRQQQPPPPQQQTGQQAGQQAAAQPSRQQRQRASQTEMPEQRRPAIVSPLKVGRRTCISSS</sequence>
<gene>
    <name evidence="2" type="ORF">FJT64_020728</name>
</gene>
<feature type="compositionally biased region" description="Basic and acidic residues" evidence="1">
    <location>
        <begin position="1080"/>
        <end position="1094"/>
    </location>
</feature>
<name>A0A6A4X0X5_AMPAM</name>
<feature type="region of interest" description="Disordered" evidence="1">
    <location>
        <begin position="169"/>
        <end position="436"/>
    </location>
</feature>
<organism evidence="2 3">
    <name type="scientific">Amphibalanus amphitrite</name>
    <name type="common">Striped barnacle</name>
    <name type="synonym">Balanus amphitrite</name>
    <dbReference type="NCBI Taxonomy" id="1232801"/>
    <lineage>
        <taxon>Eukaryota</taxon>
        <taxon>Metazoa</taxon>
        <taxon>Ecdysozoa</taxon>
        <taxon>Arthropoda</taxon>
        <taxon>Crustacea</taxon>
        <taxon>Multicrustacea</taxon>
        <taxon>Cirripedia</taxon>
        <taxon>Thoracica</taxon>
        <taxon>Thoracicalcarea</taxon>
        <taxon>Balanomorpha</taxon>
        <taxon>Balanoidea</taxon>
        <taxon>Balanidae</taxon>
        <taxon>Amphibalaninae</taxon>
        <taxon>Amphibalanus</taxon>
    </lineage>
</organism>
<keyword evidence="3" id="KW-1185">Reference proteome</keyword>
<reference evidence="2 3" key="1">
    <citation type="submission" date="2019-07" db="EMBL/GenBank/DDBJ databases">
        <title>Draft genome assembly of a fouling barnacle, Amphibalanus amphitrite (Darwin, 1854): The first reference genome for Thecostraca.</title>
        <authorList>
            <person name="Kim W."/>
        </authorList>
    </citation>
    <scope>NUCLEOTIDE SEQUENCE [LARGE SCALE GENOMIC DNA]</scope>
    <source>
        <strain evidence="2">SNU_AA5</strain>
        <tissue evidence="2">Soma without cirri and trophi</tissue>
    </source>
</reference>
<evidence type="ECO:0000256" key="1">
    <source>
        <dbReference type="SAM" id="MobiDB-lite"/>
    </source>
</evidence>
<dbReference type="OrthoDB" id="10657764at2759"/>
<feature type="compositionally biased region" description="Low complexity" evidence="1">
    <location>
        <begin position="581"/>
        <end position="594"/>
    </location>
</feature>
<accession>A0A6A4X0X5</accession>
<feature type="compositionally biased region" description="Basic and acidic residues" evidence="1">
    <location>
        <begin position="287"/>
        <end position="298"/>
    </location>
</feature>
<evidence type="ECO:0000313" key="3">
    <source>
        <dbReference type="Proteomes" id="UP000440578"/>
    </source>
</evidence>
<feature type="compositionally biased region" description="Low complexity" evidence="1">
    <location>
        <begin position="359"/>
        <end position="372"/>
    </location>
</feature>
<feature type="compositionally biased region" description="Low complexity" evidence="1">
    <location>
        <begin position="1061"/>
        <end position="1079"/>
    </location>
</feature>
<feature type="compositionally biased region" description="Low complexity" evidence="1">
    <location>
        <begin position="775"/>
        <end position="801"/>
    </location>
</feature>
<feature type="compositionally biased region" description="Basic residues" evidence="1">
    <location>
        <begin position="220"/>
        <end position="231"/>
    </location>
</feature>
<dbReference type="EMBL" id="VIIS01000518">
    <property type="protein sequence ID" value="KAF0308001.1"/>
    <property type="molecule type" value="Genomic_DNA"/>
</dbReference>